<sequence length="57" mass="6619">MAGKAKSVYLTVVPKGMLSSVFQKMFFDVKAYNDYVKSEAFVVKYPIEQFQILKEIY</sequence>
<accession>A0A6J5T1X5</accession>
<dbReference type="EMBL" id="LR797502">
    <property type="protein sequence ID" value="CAB4221226.1"/>
    <property type="molecule type" value="Genomic_DNA"/>
</dbReference>
<evidence type="ECO:0000313" key="3">
    <source>
        <dbReference type="EMBL" id="CAB4187005.1"/>
    </source>
</evidence>
<evidence type="ECO:0000313" key="1">
    <source>
        <dbReference type="EMBL" id="CAB4163995.1"/>
    </source>
</evidence>
<reference evidence="4" key="1">
    <citation type="submission" date="2020-05" db="EMBL/GenBank/DDBJ databases">
        <authorList>
            <person name="Chiriac C."/>
            <person name="Salcher M."/>
            <person name="Ghai R."/>
            <person name="Kavagutti S V."/>
        </authorList>
    </citation>
    <scope>NUCLEOTIDE SEQUENCE</scope>
</reference>
<dbReference type="EMBL" id="LR796758">
    <property type="protein sequence ID" value="CAB4163995.1"/>
    <property type="molecule type" value="Genomic_DNA"/>
</dbReference>
<proteinExistence type="predicted"/>
<evidence type="ECO:0000313" key="4">
    <source>
        <dbReference type="EMBL" id="CAB4221226.1"/>
    </source>
</evidence>
<gene>
    <name evidence="3" type="ORF">UFOVP1146_351</name>
    <name evidence="4" type="ORF">UFOVP1638_214</name>
    <name evidence="1" type="ORF">UFOVP812_264</name>
    <name evidence="2" type="ORF">UFOVP818_301</name>
</gene>
<name>A0A6J5T1X5_9CAUD</name>
<dbReference type="EMBL" id="LR796776">
    <property type="protein sequence ID" value="CAB4165765.1"/>
    <property type="molecule type" value="Genomic_DNA"/>
</dbReference>
<evidence type="ECO:0000313" key="2">
    <source>
        <dbReference type="EMBL" id="CAB4165765.1"/>
    </source>
</evidence>
<dbReference type="EMBL" id="LR797099">
    <property type="protein sequence ID" value="CAB4187005.1"/>
    <property type="molecule type" value="Genomic_DNA"/>
</dbReference>
<protein>
    <submittedName>
        <fullName evidence="4">Uncharacterized protein</fullName>
    </submittedName>
</protein>
<organism evidence="4">
    <name type="scientific">uncultured Caudovirales phage</name>
    <dbReference type="NCBI Taxonomy" id="2100421"/>
    <lineage>
        <taxon>Viruses</taxon>
        <taxon>Duplodnaviria</taxon>
        <taxon>Heunggongvirae</taxon>
        <taxon>Uroviricota</taxon>
        <taxon>Caudoviricetes</taxon>
        <taxon>Peduoviridae</taxon>
        <taxon>Maltschvirus</taxon>
        <taxon>Maltschvirus maltsch</taxon>
    </lineage>
</organism>